<dbReference type="GO" id="GO:0005886">
    <property type="term" value="C:plasma membrane"/>
    <property type="evidence" value="ECO:0007669"/>
    <property type="project" value="UniProtKB-SubCell"/>
</dbReference>
<evidence type="ECO:0000256" key="4">
    <source>
        <dbReference type="ARBA" id="ARBA00022989"/>
    </source>
</evidence>
<evidence type="ECO:0000256" key="1">
    <source>
        <dbReference type="ARBA" id="ARBA00004651"/>
    </source>
</evidence>
<evidence type="ECO:0000256" key="6">
    <source>
        <dbReference type="SAM" id="Phobius"/>
    </source>
</evidence>
<gene>
    <name evidence="7" type="ORF">TICRE_22200</name>
</gene>
<accession>A0A1U7M3E9</accession>
<dbReference type="Proteomes" id="UP000186112">
    <property type="component" value="Unassembled WGS sequence"/>
</dbReference>
<dbReference type="EMBL" id="LTDM01000059">
    <property type="protein sequence ID" value="OLS01843.1"/>
    <property type="molecule type" value="Genomic_DNA"/>
</dbReference>
<feature type="transmembrane region" description="Helical" evidence="6">
    <location>
        <begin position="179"/>
        <end position="200"/>
    </location>
</feature>
<dbReference type="PIRSF" id="PIRSF035875">
    <property type="entry name" value="RNase_BN"/>
    <property type="match status" value="1"/>
</dbReference>
<dbReference type="NCBIfam" id="TIGR00765">
    <property type="entry name" value="yihY_not_rbn"/>
    <property type="match status" value="1"/>
</dbReference>
<dbReference type="OrthoDB" id="9775903at2"/>
<comment type="caution">
    <text evidence="7">The sequence shown here is derived from an EMBL/GenBank/DDBJ whole genome shotgun (WGS) entry which is preliminary data.</text>
</comment>
<dbReference type="AlphaFoldDB" id="A0A1U7M3E9"/>
<proteinExistence type="predicted"/>
<keyword evidence="3 6" id="KW-0812">Transmembrane</keyword>
<evidence type="ECO:0000256" key="3">
    <source>
        <dbReference type="ARBA" id="ARBA00022692"/>
    </source>
</evidence>
<organism evidence="7 8">
    <name type="scientific">Tissierella creatinophila DSM 6911</name>
    <dbReference type="NCBI Taxonomy" id="1123403"/>
    <lineage>
        <taxon>Bacteria</taxon>
        <taxon>Bacillati</taxon>
        <taxon>Bacillota</taxon>
        <taxon>Tissierellia</taxon>
        <taxon>Tissierellales</taxon>
        <taxon>Tissierellaceae</taxon>
        <taxon>Tissierella</taxon>
    </lineage>
</organism>
<keyword evidence="5 6" id="KW-0472">Membrane</keyword>
<feature type="transmembrane region" description="Helical" evidence="6">
    <location>
        <begin position="36"/>
        <end position="58"/>
    </location>
</feature>
<dbReference type="PANTHER" id="PTHR30213">
    <property type="entry name" value="INNER MEMBRANE PROTEIN YHJD"/>
    <property type="match status" value="1"/>
</dbReference>
<dbReference type="RefSeq" id="WP_084191943.1">
    <property type="nucleotide sequence ID" value="NZ_LTDM01000059.1"/>
</dbReference>
<evidence type="ECO:0000256" key="5">
    <source>
        <dbReference type="ARBA" id="ARBA00023136"/>
    </source>
</evidence>
<keyword evidence="8" id="KW-1185">Reference proteome</keyword>
<name>A0A1U7M3E9_TISCR</name>
<dbReference type="Pfam" id="PF03631">
    <property type="entry name" value="Virul_fac_BrkB"/>
    <property type="match status" value="1"/>
</dbReference>
<sequence>MNYFLQKLTKIRFIIFLDQLLFRIKDDEVFATGTQLTFFLILSIFPFIIMLLNIVSYTPFIKQSILYDIIFYLPLETQKLFHGFVKEIAVSSSQELLSIAAVLGIWSASSGMKAVIKAINKAYNSGENRSYLKLRLMSIVFTIALLLLIVLVFMTLIFGEVLANKLFTFLGLSFFFKTLWSYMRIVIPLCYMIFIFALLYKYSPCRNKLHKIEFTSTLPGAIFATLGWMLTSVFFSYYVNNFGRFAITYGSLVGVILLFIWLYISSIIIVLGGEINATLDFFKTYGYKLHIDKSLLVGIIHKF</sequence>
<comment type="subcellular location">
    <subcellularLocation>
        <location evidence="1">Cell membrane</location>
        <topology evidence="1">Multi-pass membrane protein</topology>
    </subcellularLocation>
</comment>
<protein>
    <submittedName>
        <fullName evidence="7">Uncharacterized protein</fullName>
    </submittedName>
</protein>
<keyword evidence="4 6" id="KW-1133">Transmembrane helix</keyword>
<reference evidence="7 8" key="1">
    <citation type="submission" date="2016-02" db="EMBL/GenBank/DDBJ databases">
        <title>Genome sequence of Tissierella creatinophila DSM 6911.</title>
        <authorList>
            <person name="Poehlein A."/>
            <person name="Daniel R."/>
        </authorList>
    </citation>
    <scope>NUCLEOTIDE SEQUENCE [LARGE SCALE GENOMIC DNA]</scope>
    <source>
        <strain evidence="7 8">DSM 6911</strain>
    </source>
</reference>
<feature type="transmembrane region" description="Helical" evidence="6">
    <location>
        <begin position="245"/>
        <end position="271"/>
    </location>
</feature>
<keyword evidence="2" id="KW-1003">Cell membrane</keyword>
<feature type="transmembrane region" description="Helical" evidence="6">
    <location>
        <begin position="221"/>
        <end position="239"/>
    </location>
</feature>
<feature type="transmembrane region" description="Helical" evidence="6">
    <location>
        <begin position="136"/>
        <end position="159"/>
    </location>
</feature>
<evidence type="ECO:0000313" key="7">
    <source>
        <dbReference type="EMBL" id="OLS01843.1"/>
    </source>
</evidence>
<evidence type="ECO:0000256" key="2">
    <source>
        <dbReference type="ARBA" id="ARBA00022475"/>
    </source>
</evidence>
<dbReference type="PANTHER" id="PTHR30213:SF0">
    <property type="entry name" value="UPF0761 MEMBRANE PROTEIN YIHY"/>
    <property type="match status" value="1"/>
</dbReference>
<evidence type="ECO:0000313" key="8">
    <source>
        <dbReference type="Proteomes" id="UP000186112"/>
    </source>
</evidence>
<dbReference type="InterPro" id="IPR017039">
    <property type="entry name" value="Virul_fac_BrkB"/>
</dbReference>